<evidence type="ECO:0000313" key="9">
    <source>
        <dbReference type="Proteomes" id="UP000887569"/>
    </source>
</evidence>
<dbReference type="PROSITE" id="PS51362">
    <property type="entry name" value="TGF_BETA_2"/>
    <property type="match status" value="1"/>
</dbReference>
<dbReference type="GO" id="GO:0005615">
    <property type="term" value="C:extracellular space"/>
    <property type="evidence" value="ECO:0007669"/>
    <property type="project" value="TreeGrafter"/>
</dbReference>
<dbReference type="GO" id="GO:0008083">
    <property type="term" value="F:growth factor activity"/>
    <property type="evidence" value="ECO:0007669"/>
    <property type="project" value="UniProtKB-KW"/>
</dbReference>
<protein>
    <submittedName>
        <fullName evidence="10">TGF-beta family profile domain-containing protein</fullName>
    </submittedName>
</protein>
<dbReference type="InterPro" id="IPR029034">
    <property type="entry name" value="Cystine-knot_cytokine"/>
</dbReference>
<dbReference type="Gene3D" id="2.60.120.970">
    <property type="match status" value="1"/>
</dbReference>
<dbReference type="SUPFAM" id="SSF57501">
    <property type="entry name" value="Cystine-knot cytokines"/>
    <property type="match status" value="1"/>
</dbReference>
<dbReference type="InterPro" id="IPR001839">
    <property type="entry name" value="TGF-b_C"/>
</dbReference>
<evidence type="ECO:0000256" key="1">
    <source>
        <dbReference type="ARBA" id="ARBA00004613"/>
    </source>
</evidence>
<accession>A0A915AMM2</accession>
<evidence type="ECO:0000256" key="5">
    <source>
        <dbReference type="ARBA" id="ARBA00023157"/>
    </source>
</evidence>
<dbReference type="WBParaSite" id="PgR011_g168_t01">
    <property type="protein sequence ID" value="PgR011_g168_t01"/>
    <property type="gene ID" value="PgR011_g168"/>
</dbReference>
<evidence type="ECO:0000259" key="8">
    <source>
        <dbReference type="PROSITE" id="PS51362"/>
    </source>
</evidence>
<dbReference type="SMART" id="SM00204">
    <property type="entry name" value="TGFB"/>
    <property type="match status" value="1"/>
</dbReference>
<dbReference type="PANTHER" id="PTHR11848">
    <property type="entry name" value="TGF-BETA FAMILY"/>
    <property type="match status" value="1"/>
</dbReference>
<feature type="domain" description="TGF-beta family profile" evidence="8">
    <location>
        <begin position="221"/>
        <end position="323"/>
    </location>
</feature>
<evidence type="ECO:0000256" key="6">
    <source>
        <dbReference type="RuleBase" id="RU000354"/>
    </source>
</evidence>
<comment type="subcellular location">
    <subcellularLocation>
        <location evidence="1">Secreted</location>
    </subcellularLocation>
</comment>
<dbReference type="Proteomes" id="UP000887569">
    <property type="component" value="Unplaced"/>
</dbReference>
<reference evidence="10" key="1">
    <citation type="submission" date="2022-11" db="UniProtKB">
        <authorList>
            <consortium name="WormBaseParasite"/>
        </authorList>
    </citation>
    <scope>IDENTIFICATION</scope>
</reference>
<dbReference type="Pfam" id="PF00019">
    <property type="entry name" value="TGF_beta"/>
    <property type="match status" value="1"/>
</dbReference>
<name>A0A915AMM2_PARUN</name>
<keyword evidence="5" id="KW-1015">Disulfide bond</keyword>
<feature type="signal peptide" evidence="7">
    <location>
        <begin position="1"/>
        <end position="17"/>
    </location>
</feature>
<dbReference type="InterPro" id="IPR015615">
    <property type="entry name" value="TGF-beta-rel"/>
</dbReference>
<evidence type="ECO:0000256" key="2">
    <source>
        <dbReference type="ARBA" id="ARBA00006656"/>
    </source>
</evidence>
<keyword evidence="3" id="KW-0964">Secreted</keyword>
<dbReference type="InterPro" id="IPR017948">
    <property type="entry name" value="TGFb_CS"/>
</dbReference>
<dbReference type="PROSITE" id="PS00250">
    <property type="entry name" value="TGF_BETA_1"/>
    <property type="match status" value="1"/>
</dbReference>
<dbReference type="AlphaFoldDB" id="A0A915AMM2"/>
<evidence type="ECO:0000313" key="10">
    <source>
        <dbReference type="WBParaSite" id="PgR011_g168_t01"/>
    </source>
</evidence>
<proteinExistence type="inferred from homology"/>
<dbReference type="Gene3D" id="2.10.90.10">
    <property type="entry name" value="Cystine-knot cytokines"/>
    <property type="match status" value="1"/>
</dbReference>
<feature type="chain" id="PRO_5037248905" evidence="7">
    <location>
        <begin position="18"/>
        <end position="324"/>
    </location>
</feature>
<evidence type="ECO:0000256" key="3">
    <source>
        <dbReference type="ARBA" id="ARBA00022525"/>
    </source>
</evidence>
<sequence>MLLYVFALAAISSLAQLTSLSDEAERSRRLNAEKHRLLEKLGLGERLPHVDTSKLAVNRHVVSTNDEISDAKEERIIISNSPDDPHCTSMEGEVIPNCFHFNIDSSIGFVESAALVFTLADDTNGEILQLSEIEPITQIVRALKTERLIAALGETVQIDITSAIREWTIEQRNGHTIQLTRCGLCSEQNGCVLCRSGQFIAIDSEVSPIIQISLPRSVSTRRRRSSNCSPDGSCCLHHMYVNFTEIGFNDFIIAPTGYQANYCAGRCMKYDNAHGHRRMLQSIREPCCAPTKYDPLEVVYAISENDLRKRLIHGMKVSECGCLA</sequence>
<keyword evidence="9" id="KW-1185">Reference proteome</keyword>
<evidence type="ECO:0000256" key="7">
    <source>
        <dbReference type="SAM" id="SignalP"/>
    </source>
</evidence>
<keyword evidence="4 6" id="KW-0339">Growth factor</keyword>
<comment type="similarity">
    <text evidence="2 6">Belongs to the TGF-beta family.</text>
</comment>
<dbReference type="CDD" id="cd13752">
    <property type="entry name" value="TGF_beta_INHB"/>
    <property type="match status" value="1"/>
</dbReference>
<evidence type="ECO:0000256" key="4">
    <source>
        <dbReference type="ARBA" id="ARBA00023030"/>
    </source>
</evidence>
<dbReference type="GO" id="GO:0005125">
    <property type="term" value="F:cytokine activity"/>
    <property type="evidence" value="ECO:0007669"/>
    <property type="project" value="TreeGrafter"/>
</dbReference>
<keyword evidence="7" id="KW-0732">Signal</keyword>
<organism evidence="9 10">
    <name type="scientific">Parascaris univalens</name>
    <name type="common">Nematode worm</name>
    <dbReference type="NCBI Taxonomy" id="6257"/>
    <lineage>
        <taxon>Eukaryota</taxon>
        <taxon>Metazoa</taxon>
        <taxon>Ecdysozoa</taxon>
        <taxon>Nematoda</taxon>
        <taxon>Chromadorea</taxon>
        <taxon>Rhabditida</taxon>
        <taxon>Spirurina</taxon>
        <taxon>Ascaridomorpha</taxon>
        <taxon>Ascaridoidea</taxon>
        <taxon>Ascarididae</taxon>
        <taxon>Parascaris</taxon>
    </lineage>
</organism>